<dbReference type="eggNOG" id="COG3307">
    <property type="taxonomic scope" value="Bacteria"/>
</dbReference>
<comment type="caution">
    <text evidence="7">The sequence shown here is derived from an EMBL/GenBank/DDBJ whole genome shotgun (WGS) entry which is preliminary data.</text>
</comment>
<reference evidence="7 8" key="1">
    <citation type="submission" date="2010-10" db="EMBL/GenBank/DDBJ databases">
        <authorList>
            <consortium name="The Broad Institute Genome Sequencing Platform"/>
            <person name="Ward D."/>
            <person name="Earl A."/>
            <person name="Feldgarden M."/>
            <person name="Young S.K."/>
            <person name="Gargeya S."/>
            <person name="Zeng Q."/>
            <person name="Alvarado L."/>
            <person name="Berlin A."/>
            <person name="Bochicchio J."/>
            <person name="Chapman S.B."/>
            <person name="Chen Z."/>
            <person name="Freedman E."/>
            <person name="Gellesch M."/>
            <person name="Goldberg J."/>
            <person name="Griggs A."/>
            <person name="Gujja S."/>
            <person name="Heilman E."/>
            <person name="Heiman D."/>
            <person name="Howarth C."/>
            <person name="Mehta T."/>
            <person name="Neiman D."/>
            <person name="Pearson M."/>
            <person name="Roberts A."/>
            <person name="Saif S."/>
            <person name="Shea T."/>
            <person name="Shenoy N."/>
            <person name="Sisk P."/>
            <person name="Stolte C."/>
            <person name="Sykes S."/>
            <person name="White J."/>
            <person name="Yandava C."/>
            <person name="Allen-Vercoe E."/>
            <person name="Sibley C."/>
            <person name="Ambrose C.E."/>
            <person name="Strauss J."/>
            <person name="Daigneault M."/>
            <person name="Haas B."/>
            <person name="Nusbaum C."/>
            <person name="Birren B."/>
        </authorList>
    </citation>
    <scope>NUCLEOTIDE SEQUENCE [LARGE SCALE GENOMIC DNA]</scope>
    <source>
        <strain evidence="7 8">3_1_6</strain>
    </source>
</reference>
<protein>
    <recommendedName>
        <fullName evidence="6">O-antigen ligase-related domain-containing protein</fullName>
    </recommendedName>
</protein>
<dbReference type="RefSeq" id="WP_005029349.1">
    <property type="nucleotide sequence ID" value="NZ_KE150238.1"/>
</dbReference>
<feature type="transmembrane region" description="Helical" evidence="5">
    <location>
        <begin position="155"/>
        <end position="172"/>
    </location>
</feature>
<evidence type="ECO:0000259" key="6">
    <source>
        <dbReference type="Pfam" id="PF04932"/>
    </source>
</evidence>
<feature type="transmembrane region" description="Helical" evidence="5">
    <location>
        <begin position="351"/>
        <end position="370"/>
    </location>
</feature>
<feature type="transmembrane region" description="Helical" evidence="5">
    <location>
        <begin position="36"/>
        <end position="52"/>
    </location>
</feature>
<evidence type="ECO:0000313" key="8">
    <source>
        <dbReference type="Proteomes" id="UP000006034"/>
    </source>
</evidence>
<dbReference type="Pfam" id="PF04932">
    <property type="entry name" value="Wzy_C"/>
    <property type="match status" value="1"/>
</dbReference>
<accession>E5YA06</accession>
<evidence type="ECO:0000256" key="3">
    <source>
        <dbReference type="ARBA" id="ARBA00022989"/>
    </source>
</evidence>
<feature type="transmembrane region" description="Helical" evidence="5">
    <location>
        <begin position="177"/>
        <end position="194"/>
    </location>
</feature>
<dbReference type="PANTHER" id="PTHR37422">
    <property type="entry name" value="TEICHURONIC ACID BIOSYNTHESIS PROTEIN TUAE"/>
    <property type="match status" value="1"/>
</dbReference>
<feature type="transmembrane region" description="Helical" evidence="5">
    <location>
        <begin position="91"/>
        <end position="108"/>
    </location>
</feature>
<feature type="transmembrane region" description="Helical" evidence="5">
    <location>
        <begin position="115"/>
        <end position="135"/>
    </location>
</feature>
<feature type="transmembrane region" description="Helical" evidence="5">
    <location>
        <begin position="12"/>
        <end position="30"/>
    </location>
</feature>
<evidence type="ECO:0000256" key="4">
    <source>
        <dbReference type="ARBA" id="ARBA00023136"/>
    </source>
</evidence>
<gene>
    <name evidence="7" type="ORF">HMPREF0179_03024</name>
</gene>
<dbReference type="AlphaFoldDB" id="E5YA06"/>
<evidence type="ECO:0000313" key="7">
    <source>
        <dbReference type="EMBL" id="EFV43167.1"/>
    </source>
</evidence>
<evidence type="ECO:0000256" key="5">
    <source>
        <dbReference type="SAM" id="Phobius"/>
    </source>
</evidence>
<dbReference type="EMBL" id="ADCP02000001">
    <property type="protein sequence ID" value="EFV43167.1"/>
    <property type="molecule type" value="Genomic_DNA"/>
</dbReference>
<comment type="subcellular location">
    <subcellularLocation>
        <location evidence="1">Membrane</location>
        <topology evidence="1">Multi-pass membrane protein</topology>
    </subcellularLocation>
</comment>
<evidence type="ECO:0000256" key="2">
    <source>
        <dbReference type="ARBA" id="ARBA00022692"/>
    </source>
</evidence>
<feature type="transmembrane region" description="Helical" evidence="5">
    <location>
        <begin position="64"/>
        <end position="85"/>
    </location>
</feature>
<keyword evidence="2 5" id="KW-0812">Transmembrane</keyword>
<keyword evidence="3 5" id="KW-1133">Transmembrane helix</keyword>
<keyword evidence="4 5" id="KW-0472">Membrane</keyword>
<feature type="transmembrane region" description="Helical" evidence="5">
    <location>
        <begin position="221"/>
        <end position="239"/>
    </location>
</feature>
<feature type="domain" description="O-antigen ligase-related" evidence="6">
    <location>
        <begin position="188"/>
        <end position="335"/>
    </location>
</feature>
<sequence>MQIWEAKWVKSLFNEYALFFISLCVLFWWLGTGSLTWKRISIPLFIGGYYLWKAEVYRFIRRIPLAALLPIAAALYTMFTPGYLFADIRNGYEILSVYLIGIMAILLLQDRYFISMLFLPIALSVTYIGFMVGIFSKPLVSCDERLVLFLKHPNILGAVSAIALLFLITYCNKWKGISRYILSGMGCLITLILILSANRAAYLATFVSLSFLIFYLSKKRIVPIVITVSICIVTIFVLPQEQLDRVVSSVESPLNDRTFETRKPIWEAAIAGIESAPWFGNSIRAFKAFHHNYIMENAEDLNSRYREVEKTVYHPHNIFIGLLFMYGIVGTTLFIWSVGLALKKTLAQKDLFFQVVIIFYSVFGLFEFSLDREDGIVLLFFPMGLVYGREIAASLQRQPPAQHDQPCGAQAE</sequence>
<reference evidence="7 8" key="2">
    <citation type="submission" date="2013-04" db="EMBL/GenBank/DDBJ databases">
        <title>The Genome Sequence of Bilophila wadsworthia 3_1_6.</title>
        <authorList>
            <consortium name="The Broad Institute Genomics Platform"/>
            <person name="Earl A."/>
            <person name="Ward D."/>
            <person name="Feldgarden M."/>
            <person name="Gevers D."/>
            <person name="Sibley C."/>
            <person name="Strauss J."/>
            <person name="Allen-Vercoe E."/>
            <person name="Walker B."/>
            <person name="Young S."/>
            <person name="Zeng Q."/>
            <person name="Gargeya S."/>
            <person name="Fitzgerald M."/>
            <person name="Haas B."/>
            <person name="Abouelleil A."/>
            <person name="Allen A.W."/>
            <person name="Alvarado L."/>
            <person name="Arachchi H.M."/>
            <person name="Berlin A.M."/>
            <person name="Chapman S.B."/>
            <person name="Gainer-Dewar J."/>
            <person name="Goldberg J."/>
            <person name="Griggs A."/>
            <person name="Gujja S."/>
            <person name="Hansen M."/>
            <person name="Howarth C."/>
            <person name="Imamovic A."/>
            <person name="Ireland A."/>
            <person name="Larimer J."/>
            <person name="McCowan C."/>
            <person name="Murphy C."/>
            <person name="Pearson M."/>
            <person name="Poon T.W."/>
            <person name="Priest M."/>
            <person name="Roberts A."/>
            <person name="Saif S."/>
            <person name="Shea T."/>
            <person name="Sisk P."/>
            <person name="Sykes S."/>
            <person name="Wortman J."/>
            <person name="Nusbaum C."/>
            <person name="Birren B."/>
        </authorList>
    </citation>
    <scope>NUCLEOTIDE SEQUENCE [LARGE SCALE GENOMIC DNA]</scope>
    <source>
        <strain evidence="7 8">3_1_6</strain>
    </source>
</reference>
<evidence type="ECO:0000256" key="1">
    <source>
        <dbReference type="ARBA" id="ARBA00004141"/>
    </source>
</evidence>
<dbReference type="PANTHER" id="PTHR37422:SF13">
    <property type="entry name" value="LIPOPOLYSACCHARIDE BIOSYNTHESIS PROTEIN PA4999-RELATED"/>
    <property type="match status" value="1"/>
</dbReference>
<dbReference type="Proteomes" id="UP000006034">
    <property type="component" value="Unassembled WGS sequence"/>
</dbReference>
<dbReference type="InterPro" id="IPR051533">
    <property type="entry name" value="WaaL-like"/>
</dbReference>
<dbReference type="STRING" id="563192.HMPREF0179_03024"/>
<dbReference type="GO" id="GO:0016020">
    <property type="term" value="C:membrane"/>
    <property type="evidence" value="ECO:0007669"/>
    <property type="project" value="UniProtKB-SubCell"/>
</dbReference>
<keyword evidence="8" id="KW-1185">Reference proteome</keyword>
<dbReference type="HOGENOM" id="CLU_666772_0_0_7"/>
<proteinExistence type="predicted"/>
<name>E5YA06_BILW3</name>
<feature type="transmembrane region" description="Helical" evidence="5">
    <location>
        <begin position="318"/>
        <end position="339"/>
    </location>
</feature>
<dbReference type="InterPro" id="IPR007016">
    <property type="entry name" value="O-antigen_ligase-rel_domated"/>
</dbReference>
<dbReference type="GeneID" id="78087716"/>
<organism evidence="7 8">
    <name type="scientific">Bilophila wadsworthia (strain 3_1_6)</name>
    <dbReference type="NCBI Taxonomy" id="563192"/>
    <lineage>
        <taxon>Bacteria</taxon>
        <taxon>Pseudomonadati</taxon>
        <taxon>Thermodesulfobacteriota</taxon>
        <taxon>Desulfovibrionia</taxon>
        <taxon>Desulfovibrionales</taxon>
        <taxon>Desulfovibrionaceae</taxon>
        <taxon>Bilophila</taxon>
    </lineage>
</organism>